<gene>
    <name evidence="3" type="ORF">EV189_3017</name>
</gene>
<proteinExistence type="inferred from homology"/>
<evidence type="ECO:0000256" key="1">
    <source>
        <dbReference type="ARBA" id="ARBA00007689"/>
    </source>
</evidence>
<comment type="similarity">
    <text evidence="1">Belongs to the YciI family.</text>
</comment>
<dbReference type="Proteomes" id="UP000293638">
    <property type="component" value="Unassembled WGS sequence"/>
</dbReference>
<accession>A0A4Q7NQG8</accession>
<dbReference type="SUPFAM" id="SSF54909">
    <property type="entry name" value="Dimeric alpha+beta barrel"/>
    <property type="match status" value="1"/>
</dbReference>
<dbReference type="PANTHER" id="PTHR33606">
    <property type="entry name" value="PROTEIN YCII"/>
    <property type="match status" value="1"/>
</dbReference>
<evidence type="ECO:0000313" key="3">
    <source>
        <dbReference type="EMBL" id="RZS87585.1"/>
    </source>
</evidence>
<dbReference type="EMBL" id="SGXD01000003">
    <property type="protein sequence ID" value="RZS87585.1"/>
    <property type="molecule type" value="Genomic_DNA"/>
</dbReference>
<dbReference type="AlphaFoldDB" id="A0A4Q7NQG8"/>
<evidence type="ECO:0000259" key="2">
    <source>
        <dbReference type="Pfam" id="PF03795"/>
    </source>
</evidence>
<dbReference type="InterPro" id="IPR011008">
    <property type="entry name" value="Dimeric_a/b-barrel"/>
</dbReference>
<keyword evidence="4" id="KW-1185">Reference proteome</keyword>
<dbReference type="InterPro" id="IPR005545">
    <property type="entry name" value="YCII"/>
</dbReference>
<feature type="domain" description="YCII-related" evidence="2">
    <location>
        <begin position="1"/>
        <end position="86"/>
    </location>
</feature>
<comment type="caution">
    <text evidence="3">The sequence shown here is derived from an EMBL/GenBank/DDBJ whole genome shotgun (WGS) entry which is preliminary data.</text>
</comment>
<evidence type="ECO:0000313" key="4">
    <source>
        <dbReference type="Proteomes" id="UP000293638"/>
    </source>
</evidence>
<dbReference type="OrthoDB" id="2293521at2"/>
<organism evidence="3 4">
    <name type="scientific">Motilibacter rhizosphaerae</name>
    <dbReference type="NCBI Taxonomy" id="598652"/>
    <lineage>
        <taxon>Bacteria</taxon>
        <taxon>Bacillati</taxon>
        <taxon>Actinomycetota</taxon>
        <taxon>Actinomycetes</taxon>
        <taxon>Motilibacterales</taxon>
        <taxon>Motilibacteraceae</taxon>
        <taxon>Motilibacter</taxon>
    </lineage>
</organism>
<dbReference type="InterPro" id="IPR051807">
    <property type="entry name" value="Sec-metab_biosynth-assoc"/>
</dbReference>
<name>A0A4Q7NQG8_9ACTN</name>
<reference evidence="3 4" key="1">
    <citation type="submission" date="2019-02" db="EMBL/GenBank/DDBJ databases">
        <title>Genomic Encyclopedia of Type Strains, Phase IV (KMG-IV): sequencing the most valuable type-strain genomes for metagenomic binning, comparative biology and taxonomic classification.</title>
        <authorList>
            <person name="Goeker M."/>
        </authorList>
    </citation>
    <scope>NUCLEOTIDE SEQUENCE [LARGE SCALE GENOMIC DNA]</scope>
    <source>
        <strain evidence="3 4">DSM 45622</strain>
    </source>
</reference>
<protein>
    <recommendedName>
        <fullName evidence="2">YCII-related domain-containing protein</fullName>
    </recommendedName>
</protein>
<sequence>MAYFLLEYTYPADVAERRAPYREDHLALIRAATERGELVLAGAAGDPIDRGVLVWDVADTGPIEHFVTSDPYVSAGIVLAHRIVPWAVVDGTAFGR</sequence>
<dbReference type="PANTHER" id="PTHR33606:SF3">
    <property type="entry name" value="PROTEIN YCII"/>
    <property type="match status" value="1"/>
</dbReference>
<dbReference type="Pfam" id="PF03795">
    <property type="entry name" value="YCII"/>
    <property type="match status" value="1"/>
</dbReference>
<dbReference type="RefSeq" id="WP_130493686.1">
    <property type="nucleotide sequence ID" value="NZ_SGXD01000003.1"/>
</dbReference>
<dbReference type="Gene3D" id="3.30.70.1060">
    <property type="entry name" value="Dimeric alpha+beta barrel"/>
    <property type="match status" value="1"/>
</dbReference>